<accession>A0ABU3PUU5</accession>
<sequence>MIRLLGVELTRLRLRRAVVVLCGLAIVVPVLIAAATLWEGRPIDARDRAEAERQVAESLAFAEEDVARCEEDPEDWGLGPDADPGECFDVVIGDPSFYTADNYLWRTPLDVGQERTNTGVAVVVVLAIALMLVGATFAGSDWATGSLSVQLLTDPRRGRVWLAKGLAVGLLAALLATVVLTLYWSALGGAAAAWDLSPPDGVWGDVVTSALAGVVLVTGAAVTLYALTMLLRSTVGALGVLVAASVGSTLVPALLPVAAPERWILPSQVYAFVTGRFEYYDPSREPCGAVYEDCVSAVGRGDATAYLLVVMVVVLALSVWSFRRRDVP</sequence>
<evidence type="ECO:0000313" key="2">
    <source>
        <dbReference type="EMBL" id="MDT9592617.1"/>
    </source>
</evidence>
<dbReference type="Proteomes" id="UP001268542">
    <property type="component" value="Unassembled WGS sequence"/>
</dbReference>
<feature type="transmembrane region" description="Helical" evidence="1">
    <location>
        <begin position="303"/>
        <end position="322"/>
    </location>
</feature>
<keyword evidence="1" id="KW-0472">Membrane</keyword>
<protein>
    <submittedName>
        <fullName evidence="2">ABC transporter permease subunit</fullName>
    </submittedName>
</protein>
<feature type="transmembrane region" description="Helical" evidence="1">
    <location>
        <begin position="161"/>
        <end position="186"/>
    </location>
</feature>
<keyword evidence="3" id="KW-1185">Reference proteome</keyword>
<dbReference type="RefSeq" id="WP_315732040.1">
    <property type="nucleotide sequence ID" value="NZ_JAVYII010000002.1"/>
</dbReference>
<evidence type="ECO:0000313" key="3">
    <source>
        <dbReference type="Proteomes" id="UP001268542"/>
    </source>
</evidence>
<proteinExistence type="predicted"/>
<feature type="transmembrane region" description="Helical" evidence="1">
    <location>
        <begin position="234"/>
        <end position="255"/>
    </location>
</feature>
<feature type="transmembrane region" description="Helical" evidence="1">
    <location>
        <begin position="18"/>
        <end position="38"/>
    </location>
</feature>
<dbReference type="Pfam" id="PF12679">
    <property type="entry name" value="ABC2_membrane_2"/>
    <property type="match status" value="1"/>
</dbReference>
<reference evidence="2 3" key="1">
    <citation type="submission" date="2023-08" db="EMBL/GenBank/DDBJ databases">
        <title>Nocardioides seae sp. nov., a bacterium isolated from a soil.</title>
        <authorList>
            <person name="Wang X."/>
        </authorList>
    </citation>
    <scope>NUCLEOTIDE SEQUENCE [LARGE SCALE GENOMIC DNA]</scope>
    <source>
        <strain evidence="2 3">YZH12</strain>
    </source>
</reference>
<organism evidence="2 3">
    <name type="scientific">Nocardioides imazamoxiresistens</name>
    <dbReference type="NCBI Taxonomy" id="3231893"/>
    <lineage>
        <taxon>Bacteria</taxon>
        <taxon>Bacillati</taxon>
        <taxon>Actinomycetota</taxon>
        <taxon>Actinomycetes</taxon>
        <taxon>Propionibacteriales</taxon>
        <taxon>Nocardioidaceae</taxon>
        <taxon>Nocardioides</taxon>
    </lineage>
</organism>
<evidence type="ECO:0000256" key="1">
    <source>
        <dbReference type="SAM" id="Phobius"/>
    </source>
</evidence>
<dbReference type="PANTHER" id="PTHR37305">
    <property type="entry name" value="INTEGRAL MEMBRANE PROTEIN-RELATED"/>
    <property type="match status" value="1"/>
</dbReference>
<comment type="caution">
    <text evidence="2">The sequence shown here is derived from an EMBL/GenBank/DDBJ whole genome shotgun (WGS) entry which is preliminary data.</text>
</comment>
<keyword evidence="1" id="KW-1133">Transmembrane helix</keyword>
<dbReference type="PANTHER" id="PTHR37305:SF1">
    <property type="entry name" value="MEMBRANE PROTEIN"/>
    <property type="match status" value="1"/>
</dbReference>
<feature type="transmembrane region" description="Helical" evidence="1">
    <location>
        <begin position="119"/>
        <end position="140"/>
    </location>
</feature>
<feature type="transmembrane region" description="Helical" evidence="1">
    <location>
        <begin position="206"/>
        <end position="227"/>
    </location>
</feature>
<gene>
    <name evidence="2" type="ORF">RDV89_06045</name>
</gene>
<dbReference type="EMBL" id="JAVYII010000002">
    <property type="protein sequence ID" value="MDT9592617.1"/>
    <property type="molecule type" value="Genomic_DNA"/>
</dbReference>
<name>A0ABU3PUU5_9ACTN</name>
<keyword evidence="1" id="KW-0812">Transmembrane</keyword>